<reference evidence="1" key="2">
    <citation type="submission" date="2025-08" db="UniProtKB">
        <authorList>
            <consortium name="Ensembl"/>
        </authorList>
    </citation>
    <scope>IDENTIFICATION</scope>
</reference>
<reference evidence="1 2" key="1">
    <citation type="submission" date="2019-04" db="EMBL/GenBank/DDBJ databases">
        <authorList>
            <consortium name="Wellcome Sanger Institute Data Sharing"/>
        </authorList>
    </citation>
    <scope>NUCLEOTIDE SEQUENCE [LARGE SCALE GENOMIC DNA]</scope>
</reference>
<dbReference type="CTD" id="146850"/>
<reference evidence="1" key="3">
    <citation type="submission" date="2025-09" db="UniProtKB">
        <authorList>
            <consortium name="Ensembl"/>
        </authorList>
    </citation>
    <scope>IDENTIFICATION</scope>
</reference>
<dbReference type="Ensembl" id="ENSSFOT00015011054.2">
    <property type="protein sequence ID" value="ENSSFOP00015010907.1"/>
    <property type="gene ID" value="ENSSFOG00015007059.2"/>
</dbReference>
<dbReference type="PANTHER" id="PTHR15593">
    <property type="entry name" value="PHOSPHATIDYLINOSITOL 3-KINASE REGULATORY SUBUNIT"/>
    <property type="match status" value="1"/>
</dbReference>
<organism evidence="1 2">
    <name type="scientific">Scleropages formosus</name>
    <name type="common">Asian bonytongue</name>
    <name type="synonym">Osteoglossum formosum</name>
    <dbReference type="NCBI Taxonomy" id="113540"/>
    <lineage>
        <taxon>Eukaryota</taxon>
        <taxon>Metazoa</taxon>
        <taxon>Chordata</taxon>
        <taxon>Craniata</taxon>
        <taxon>Vertebrata</taxon>
        <taxon>Euteleostomi</taxon>
        <taxon>Actinopterygii</taxon>
        <taxon>Neopterygii</taxon>
        <taxon>Teleostei</taxon>
        <taxon>Osteoglossocephala</taxon>
        <taxon>Osteoglossomorpha</taxon>
        <taxon>Osteoglossiformes</taxon>
        <taxon>Osteoglossidae</taxon>
        <taxon>Scleropages</taxon>
    </lineage>
</organism>
<name>A0A8C9RDM2_SCLFO</name>
<evidence type="ECO:0000313" key="2">
    <source>
        <dbReference type="Proteomes" id="UP000694397"/>
    </source>
</evidence>
<accession>A0A8C9RDM2</accession>
<dbReference type="GeneID" id="108940182"/>
<keyword evidence="2" id="KW-1185">Reference proteome</keyword>
<dbReference type="RefSeq" id="XP_018617677.1">
    <property type="nucleotide sequence ID" value="XM_018762161.2"/>
</dbReference>
<protein>
    <submittedName>
        <fullName evidence="1">Phosphoinositide-3-kinase regulatory subunit 6</fullName>
    </submittedName>
</protein>
<dbReference type="Pfam" id="PF10486">
    <property type="entry name" value="PI3K_1B_p101"/>
    <property type="match status" value="2"/>
</dbReference>
<dbReference type="PANTHER" id="PTHR15593:SF1">
    <property type="entry name" value="PHOSPHOINOSITIDE 3-KINASE REGULATORY SUBUNIT 6"/>
    <property type="match status" value="1"/>
</dbReference>
<sequence>MWSTSLMASWDLSSIGHAMESTGGGTSSAAVESDIYRSLQAVLRELEGQHPNRGMLRWTLHKKVRNSPCCSISLVKVAVKELERAERLDFKMHIIPLLHTLMYAVIQAAHVPDDLYKRVYDFCKRLLTLPQPYCALGLSYARHIKAELSTPGLLYQRMVLSEQNLRTEHYPFQERVLVFADPAVFLGSLGDAVRGDLELTGALRGPLAHMRSVVQHAVQAALGDECHGPTLAHALGDIGHDVEAYFQEVVATVERSAEEARADRSQHASRLQQLYRKVLAAARQEPLSQAALCDTPLPNPEFSFHLWREEEDLWKELAKCMRSSSVSEPFCLSQDDFDMVDLPGDLGCGTPRYSVMSTDSGIERDLPASELAATEPSGAAEPEASRLTRRGCIKMKPSATESMALIQDSLEETGSGGTLLRKAGGNSCTPFPKQLRHFTARIVMMGDDRVLGRLARAYYSLRKREARRLFLTTRVNLQMYYVPVTNEPIITSPVKSASPARSSACSVASYLGMVDPWYECNVNSLGYMIPKLAKMPCLGKPAEPNPFLVDVISYYIRTGLQPVYFSIYSVKISFSDLSKDPAEDVFVSHLELDFPEFKQFAPTLKDASVRHKKSTAEICGAVVSVNYRKASLSNREVEKGISLRTSGVLINAIPSNETEDLDCLSVSFTDPKPKTEMKVRTCNIKVRTLENKTFTVCFDKDSRRVFKDVQSIEVYPCEDPGYSVQKSMKNKFSLGTDEEVGLSKYVTKGLPLPINTFAGIIH</sequence>
<dbReference type="GO" id="GO:0005944">
    <property type="term" value="C:phosphatidylinositol 3-kinase complex, class IB"/>
    <property type="evidence" value="ECO:0007669"/>
    <property type="project" value="InterPro"/>
</dbReference>
<dbReference type="AlphaFoldDB" id="A0A8C9RDM2"/>
<evidence type="ECO:0000313" key="1">
    <source>
        <dbReference type="Ensembl" id="ENSSFOP00015010907.1"/>
    </source>
</evidence>
<dbReference type="OrthoDB" id="8781591at2759"/>
<gene>
    <name evidence="1" type="primary">PIK3R6</name>
</gene>
<dbReference type="GeneTree" id="ENSGT00530000063753"/>
<proteinExistence type="predicted"/>
<dbReference type="GO" id="GO:0046935">
    <property type="term" value="F:1-phosphatidylinositol-3-kinase regulator activity"/>
    <property type="evidence" value="ECO:0007669"/>
    <property type="project" value="InterPro"/>
</dbReference>
<dbReference type="GO" id="GO:0007186">
    <property type="term" value="P:G protein-coupled receptor signaling pathway"/>
    <property type="evidence" value="ECO:0007669"/>
    <property type="project" value="TreeGrafter"/>
</dbReference>
<dbReference type="InterPro" id="IPR019522">
    <property type="entry name" value="PIK3R5/6"/>
</dbReference>
<dbReference type="Proteomes" id="UP000694397">
    <property type="component" value="Chromosome 20"/>
</dbReference>